<organism evidence="3 4">
    <name type="scientific">Ponticaulis profundi</name>
    <dbReference type="NCBI Taxonomy" id="2665222"/>
    <lineage>
        <taxon>Bacteria</taxon>
        <taxon>Pseudomonadati</taxon>
        <taxon>Pseudomonadota</taxon>
        <taxon>Alphaproteobacteria</taxon>
        <taxon>Hyphomonadales</taxon>
        <taxon>Hyphomonadaceae</taxon>
        <taxon>Ponticaulis</taxon>
    </lineage>
</organism>
<dbReference type="PANTHER" id="PTHR35797">
    <property type="entry name" value="PROTEASE-RELATED"/>
    <property type="match status" value="1"/>
</dbReference>
<evidence type="ECO:0000259" key="2">
    <source>
        <dbReference type="Pfam" id="PF02517"/>
    </source>
</evidence>
<keyword evidence="1" id="KW-1133">Transmembrane helix</keyword>
<feature type="transmembrane region" description="Helical" evidence="1">
    <location>
        <begin position="132"/>
        <end position="153"/>
    </location>
</feature>
<keyword evidence="4" id="KW-1185">Reference proteome</keyword>
<gene>
    <name evidence="3" type="ORF">ACFQDM_05775</name>
</gene>
<keyword evidence="3" id="KW-0378">Hydrolase</keyword>
<dbReference type="EMBL" id="JBHSSW010000005">
    <property type="protein sequence ID" value="MFC6197576.1"/>
    <property type="molecule type" value="Genomic_DNA"/>
</dbReference>
<evidence type="ECO:0000313" key="4">
    <source>
        <dbReference type="Proteomes" id="UP001596303"/>
    </source>
</evidence>
<dbReference type="Proteomes" id="UP001596303">
    <property type="component" value="Unassembled WGS sequence"/>
</dbReference>
<feature type="transmembrane region" description="Helical" evidence="1">
    <location>
        <begin position="78"/>
        <end position="103"/>
    </location>
</feature>
<feature type="transmembrane region" description="Helical" evidence="1">
    <location>
        <begin position="37"/>
        <end position="57"/>
    </location>
</feature>
<dbReference type="InterPro" id="IPR003675">
    <property type="entry name" value="Rce1/LyrA-like_dom"/>
</dbReference>
<proteinExistence type="predicted"/>
<dbReference type="InterPro" id="IPR042150">
    <property type="entry name" value="MmRce1-like"/>
</dbReference>
<dbReference type="PANTHER" id="PTHR35797:SF1">
    <property type="entry name" value="PROTEASE"/>
    <property type="match status" value="1"/>
</dbReference>
<accession>A0ABW1S7T6</accession>
<name>A0ABW1S7T6_9PROT</name>
<dbReference type="Pfam" id="PF02517">
    <property type="entry name" value="Rce1-like"/>
    <property type="match status" value="1"/>
</dbReference>
<dbReference type="EC" id="3.4.-.-" evidence="3"/>
<feature type="transmembrane region" description="Helical" evidence="1">
    <location>
        <begin position="12"/>
        <end position="31"/>
    </location>
</feature>
<feature type="transmembrane region" description="Helical" evidence="1">
    <location>
        <begin position="233"/>
        <end position="253"/>
    </location>
</feature>
<protein>
    <submittedName>
        <fullName evidence="3">CPBP family intramembrane glutamic endopeptidase</fullName>
        <ecNumber evidence="3">3.4.-.-</ecNumber>
    </submittedName>
</protein>
<dbReference type="GO" id="GO:0016787">
    <property type="term" value="F:hydrolase activity"/>
    <property type="evidence" value="ECO:0007669"/>
    <property type="project" value="UniProtKB-KW"/>
</dbReference>
<keyword evidence="1" id="KW-0472">Membrane</keyword>
<evidence type="ECO:0000313" key="3">
    <source>
        <dbReference type="EMBL" id="MFC6197576.1"/>
    </source>
</evidence>
<feature type="domain" description="CAAX prenyl protease 2/Lysostaphin resistance protein A-like" evidence="2">
    <location>
        <begin position="144"/>
        <end position="240"/>
    </location>
</feature>
<feature type="transmembrane region" description="Helical" evidence="1">
    <location>
        <begin position="259"/>
        <end position="281"/>
    </location>
</feature>
<reference evidence="4" key="1">
    <citation type="journal article" date="2019" name="Int. J. Syst. Evol. Microbiol.">
        <title>The Global Catalogue of Microorganisms (GCM) 10K type strain sequencing project: providing services to taxonomists for standard genome sequencing and annotation.</title>
        <authorList>
            <consortium name="The Broad Institute Genomics Platform"/>
            <consortium name="The Broad Institute Genome Sequencing Center for Infectious Disease"/>
            <person name="Wu L."/>
            <person name="Ma J."/>
        </authorList>
    </citation>
    <scope>NUCLEOTIDE SEQUENCE [LARGE SCALE GENOMIC DNA]</scope>
    <source>
        <strain evidence="4">CGMCC-1.15741</strain>
    </source>
</reference>
<feature type="transmembrane region" description="Helical" evidence="1">
    <location>
        <begin position="202"/>
        <end position="221"/>
    </location>
</feature>
<keyword evidence="1" id="KW-0812">Transmembrane</keyword>
<feature type="transmembrane region" description="Helical" evidence="1">
    <location>
        <begin position="174"/>
        <end position="196"/>
    </location>
</feature>
<sequence length="309" mass="33850">MAQTRETRDTKGIISFLIATFVVTWGLVLIATRVPEALTAMVLSLCMLVPASVAIFIQKLVLKRKLIGDNGLMIRVGNFIWLGLSYAGMLALLFAVYALTFIISPDVFNFDTPVMAQLAATPFAALTPPGTVAALLGIGLTIGLITNSLFYLGEEIGWRGFLTPKLESWFGRRALLITGVIWAVWHTPMIVLLGHNYPDSPWLGHLVWIPIVICLSIIFQSSQLKSGMVFAPAMLHGMLNQVAGVVTMMMMAPDVFNPLLHGMTGLIALIILVPISMFLYLRYPYHGAYPGELDLAEDQISSDAQRNVT</sequence>
<evidence type="ECO:0000256" key="1">
    <source>
        <dbReference type="SAM" id="Phobius"/>
    </source>
</evidence>
<comment type="caution">
    <text evidence="3">The sequence shown here is derived from an EMBL/GenBank/DDBJ whole genome shotgun (WGS) entry which is preliminary data.</text>
</comment>
<dbReference type="RefSeq" id="WP_377376681.1">
    <property type="nucleotide sequence ID" value="NZ_JBHSSW010000005.1"/>
</dbReference>